<protein>
    <submittedName>
        <fullName evidence="2">Uncharacterized protein</fullName>
    </submittedName>
</protein>
<evidence type="ECO:0000256" key="1">
    <source>
        <dbReference type="SAM" id="Phobius"/>
    </source>
</evidence>
<organism evidence="2 3">
    <name type="scientific">Serratia quinivorans</name>
    <dbReference type="NCBI Taxonomy" id="137545"/>
    <lineage>
        <taxon>Bacteria</taxon>
        <taxon>Pseudomonadati</taxon>
        <taxon>Pseudomonadota</taxon>
        <taxon>Gammaproteobacteria</taxon>
        <taxon>Enterobacterales</taxon>
        <taxon>Yersiniaceae</taxon>
        <taxon>Serratia</taxon>
    </lineage>
</organism>
<dbReference type="AlphaFoldDB" id="A0A380D966"/>
<reference evidence="2 3" key="1">
    <citation type="submission" date="2018-06" db="EMBL/GenBank/DDBJ databases">
        <authorList>
            <consortium name="Pathogen Informatics"/>
            <person name="Doyle S."/>
        </authorList>
    </citation>
    <scope>NUCLEOTIDE SEQUENCE [LARGE SCALE GENOMIC DNA]</scope>
    <source>
        <strain evidence="2 3">NCTC11544</strain>
    </source>
</reference>
<proteinExistence type="predicted"/>
<sequence>MCVTTFWPRFKQSFFHYPITHITIYTALFWTLAASVALHIWS</sequence>
<feature type="transmembrane region" description="Helical" evidence="1">
    <location>
        <begin position="22"/>
        <end position="41"/>
    </location>
</feature>
<dbReference type="Proteomes" id="UP000255529">
    <property type="component" value="Unassembled WGS sequence"/>
</dbReference>
<dbReference type="EMBL" id="UGYN01000003">
    <property type="protein sequence ID" value="SUJ85165.1"/>
    <property type="molecule type" value="Genomic_DNA"/>
</dbReference>
<evidence type="ECO:0000313" key="3">
    <source>
        <dbReference type="Proteomes" id="UP000255529"/>
    </source>
</evidence>
<gene>
    <name evidence="2" type="ORF">NCTC11544_05857</name>
</gene>
<evidence type="ECO:0000313" key="2">
    <source>
        <dbReference type="EMBL" id="SUJ85165.1"/>
    </source>
</evidence>
<keyword evidence="1" id="KW-1133">Transmembrane helix</keyword>
<accession>A0A380D966</accession>
<keyword evidence="1" id="KW-0472">Membrane</keyword>
<keyword evidence="1" id="KW-0812">Transmembrane</keyword>
<name>A0A380D966_9GAMM</name>